<proteinExistence type="predicted"/>
<name>A0A124GUE7_9ACTN</name>
<evidence type="ECO:0000313" key="1">
    <source>
        <dbReference type="EMBL" id="KUM67715.1"/>
    </source>
</evidence>
<organism evidence="1 2">
    <name type="scientific">Streptomyces curacoi</name>
    <dbReference type="NCBI Taxonomy" id="146536"/>
    <lineage>
        <taxon>Bacteria</taxon>
        <taxon>Bacillati</taxon>
        <taxon>Actinomycetota</taxon>
        <taxon>Actinomycetes</taxon>
        <taxon>Kitasatosporales</taxon>
        <taxon>Streptomycetaceae</taxon>
        <taxon>Streptomyces</taxon>
    </lineage>
</organism>
<accession>A0A124GUE7</accession>
<reference evidence="1 2" key="1">
    <citation type="submission" date="2015-10" db="EMBL/GenBank/DDBJ databases">
        <title>Draft genome sequence of Streptomyces curacoi DSM 40107, type strain for the species Streptomyces curacoi.</title>
        <authorList>
            <person name="Ruckert C."/>
            <person name="Winkler A."/>
            <person name="Kalinowski J."/>
            <person name="Kampfer P."/>
            <person name="Glaeser S."/>
        </authorList>
    </citation>
    <scope>NUCLEOTIDE SEQUENCE [LARGE SCALE GENOMIC DNA]</scope>
    <source>
        <strain evidence="1 2">DSM 40107</strain>
    </source>
</reference>
<gene>
    <name evidence="1" type="ORF">AQI70_35225</name>
</gene>
<keyword evidence="2" id="KW-1185">Reference proteome</keyword>
<dbReference type="Proteomes" id="UP000054024">
    <property type="component" value="Unassembled WGS sequence"/>
</dbReference>
<protein>
    <submittedName>
        <fullName evidence="1">Uncharacterized protein</fullName>
    </submittedName>
</protein>
<dbReference type="EMBL" id="LMWJ01000034">
    <property type="protein sequence ID" value="KUM67715.1"/>
    <property type="molecule type" value="Genomic_DNA"/>
</dbReference>
<evidence type="ECO:0000313" key="2">
    <source>
        <dbReference type="Proteomes" id="UP000054024"/>
    </source>
</evidence>
<dbReference type="AlphaFoldDB" id="A0A124GUE7"/>
<comment type="caution">
    <text evidence="1">The sequence shown here is derived from an EMBL/GenBank/DDBJ whole genome shotgun (WGS) entry which is preliminary data.</text>
</comment>
<sequence>MPSILALAVSRSLLIARSCFDVKLAYAAPFRIWSPISSALRLKASAAAPSQCSRTLSTAVFSAPAILSFEETWSTPPFSPSPSPPDRMLWTIFQ</sequence>